<evidence type="ECO:0000256" key="1">
    <source>
        <dbReference type="ARBA" id="ARBA00006432"/>
    </source>
</evidence>
<evidence type="ECO:0000256" key="2">
    <source>
        <dbReference type="ARBA" id="ARBA00022598"/>
    </source>
</evidence>
<dbReference type="AlphaFoldDB" id="A0A1H5DA84"/>
<dbReference type="PANTHER" id="PTHR24096:SF149">
    <property type="entry name" value="AMP-BINDING DOMAIN-CONTAINING PROTEIN-RELATED"/>
    <property type="match status" value="1"/>
</dbReference>
<dbReference type="EMBL" id="FNTD01000004">
    <property type="protein sequence ID" value="SED75727.1"/>
    <property type="molecule type" value="Genomic_DNA"/>
</dbReference>
<evidence type="ECO:0000313" key="5">
    <source>
        <dbReference type="EMBL" id="SED75727.1"/>
    </source>
</evidence>
<protein>
    <submittedName>
        <fullName evidence="5">Acyl-CoA synthetase (AMP-forming)/AMP-acid ligase II</fullName>
    </submittedName>
</protein>
<reference evidence="5 6" key="1">
    <citation type="submission" date="2016-10" db="EMBL/GenBank/DDBJ databases">
        <authorList>
            <person name="de Groot N.N."/>
        </authorList>
    </citation>
    <scope>NUCLEOTIDE SEQUENCE [LARGE SCALE GENOMIC DNA]</scope>
    <source>
        <strain evidence="5 6">DSM 40306</strain>
    </source>
</reference>
<dbReference type="Proteomes" id="UP000182375">
    <property type="component" value="Unassembled WGS sequence"/>
</dbReference>
<dbReference type="Gene3D" id="3.40.50.12780">
    <property type="entry name" value="N-terminal domain of ligase-like"/>
    <property type="match status" value="1"/>
</dbReference>
<gene>
    <name evidence="5" type="ORF">SAMN04490357_5734</name>
</gene>
<dbReference type="CDD" id="cd04433">
    <property type="entry name" value="AFD_class_I"/>
    <property type="match status" value="1"/>
</dbReference>
<dbReference type="InterPro" id="IPR025110">
    <property type="entry name" value="AMP-bd_C"/>
</dbReference>
<dbReference type="Pfam" id="PF13193">
    <property type="entry name" value="AMP-binding_C"/>
    <property type="match status" value="1"/>
</dbReference>
<proteinExistence type="inferred from homology"/>
<dbReference type="STRING" id="67331.SAMN04490357_5734"/>
<name>A0A1H5DA84_9ACTN</name>
<comment type="similarity">
    <text evidence="1">Belongs to the ATP-dependent AMP-binding enzyme family.</text>
</comment>
<evidence type="ECO:0000259" key="4">
    <source>
        <dbReference type="Pfam" id="PF13193"/>
    </source>
</evidence>
<dbReference type="PANTHER" id="PTHR24096">
    <property type="entry name" value="LONG-CHAIN-FATTY-ACID--COA LIGASE"/>
    <property type="match status" value="1"/>
</dbReference>
<evidence type="ECO:0000259" key="3">
    <source>
        <dbReference type="Pfam" id="PF00501"/>
    </source>
</evidence>
<dbReference type="GO" id="GO:0016405">
    <property type="term" value="F:CoA-ligase activity"/>
    <property type="evidence" value="ECO:0007669"/>
    <property type="project" value="TreeGrafter"/>
</dbReference>
<accession>A0A1H5DA84</accession>
<dbReference type="InterPro" id="IPR042099">
    <property type="entry name" value="ANL_N_sf"/>
</dbReference>
<dbReference type="Pfam" id="PF00501">
    <property type="entry name" value="AMP-binding"/>
    <property type="match status" value="1"/>
</dbReference>
<dbReference type="InterPro" id="IPR045851">
    <property type="entry name" value="AMP-bd_C_sf"/>
</dbReference>
<dbReference type="GeneID" id="95514803"/>
<organism evidence="5 6">
    <name type="scientific">Streptomyces misionensis</name>
    <dbReference type="NCBI Taxonomy" id="67331"/>
    <lineage>
        <taxon>Bacteria</taxon>
        <taxon>Bacillati</taxon>
        <taxon>Actinomycetota</taxon>
        <taxon>Actinomycetes</taxon>
        <taxon>Kitasatosporales</taxon>
        <taxon>Streptomycetaceae</taxon>
        <taxon>Streptomyces</taxon>
    </lineage>
</organism>
<sequence>MITLEAVREHAATAPDRVAVSDGQETLTWAELADRVAAVRAWLTRSLDADEPNRAMVIAGNTVRVVVATAALTSLGIPWVGVDPERDGATIGEQLAAVGPTFIVVDSSLPNLPEDFWPRWGDTAVLLDLVAFPAFDTRVTHYLAVAEGEHQAAPWVQPPFSALGFTSGTTGTPKLFVRRKRTENQRVAFLRDRFAFGPGDSFLITSPLAFASGHVWAGAALALGAAVRLGPPDAEAAVEVLATERLTGAFFVPPFLDRVLEAATTTHRGADLTALRFLLTGGRHISPRTIDQTRSRLGDLLYVYYATTETGINTMADPADLAAAPYAAGRFMPGVTVRALDPDTLGELPPGRVGLLAIDSAYAMDEYVHRPLDTVELDGRRHILTSDYGYLGDDGRLYITARSEPRLDVVRVEGAIKEDPAVRDVCVTSGLDGADTGAVAVVVLRPGLAPELRDRALARAGEVLGRFAGPARVTEAERIPYNSAGKVALLVLREELAVRLSAA</sequence>
<dbReference type="InterPro" id="IPR020845">
    <property type="entry name" value="AMP-binding_CS"/>
</dbReference>
<feature type="domain" description="AMP-dependent synthetase/ligase" evidence="3">
    <location>
        <begin position="8"/>
        <end position="367"/>
    </location>
</feature>
<dbReference type="SUPFAM" id="SSF56801">
    <property type="entry name" value="Acetyl-CoA synthetase-like"/>
    <property type="match status" value="1"/>
</dbReference>
<dbReference type="Gene3D" id="3.30.300.30">
    <property type="match status" value="1"/>
</dbReference>
<evidence type="ECO:0000313" key="6">
    <source>
        <dbReference type="Proteomes" id="UP000182375"/>
    </source>
</evidence>
<feature type="domain" description="AMP-binding enzyme C-terminal" evidence="4">
    <location>
        <begin position="412"/>
        <end position="486"/>
    </location>
</feature>
<dbReference type="InterPro" id="IPR000873">
    <property type="entry name" value="AMP-dep_synth/lig_dom"/>
</dbReference>
<dbReference type="RefSeq" id="WP_070023022.1">
    <property type="nucleotide sequence ID" value="NZ_FNTD01000004.1"/>
</dbReference>
<dbReference type="PROSITE" id="PS00455">
    <property type="entry name" value="AMP_BINDING"/>
    <property type="match status" value="1"/>
</dbReference>
<keyword evidence="2 5" id="KW-0436">Ligase</keyword>